<reference evidence="3" key="2">
    <citation type="journal article" date="2008" name="Nucleic Acids Res.">
        <title>The rice annotation project database (RAP-DB): 2008 update.</title>
        <authorList>
            <consortium name="The rice annotation project (RAP)"/>
        </authorList>
    </citation>
    <scope>GENOME REANNOTATION</scope>
    <source>
        <strain evidence="3">cv. Nipponbare</strain>
    </source>
</reference>
<organism evidence="2 3">
    <name type="scientific">Oryza sativa subsp. japonica</name>
    <name type="common">Rice</name>
    <dbReference type="NCBI Taxonomy" id="39947"/>
    <lineage>
        <taxon>Eukaryota</taxon>
        <taxon>Viridiplantae</taxon>
        <taxon>Streptophyta</taxon>
        <taxon>Embryophyta</taxon>
        <taxon>Tracheophyta</taxon>
        <taxon>Spermatophyta</taxon>
        <taxon>Magnoliopsida</taxon>
        <taxon>Liliopsida</taxon>
        <taxon>Poales</taxon>
        <taxon>Poaceae</taxon>
        <taxon>BOP clade</taxon>
        <taxon>Oryzoideae</taxon>
        <taxon>Oryzeae</taxon>
        <taxon>Oryzinae</taxon>
        <taxon>Oryza</taxon>
        <taxon>Oryza sativa</taxon>
    </lineage>
</organism>
<protein>
    <submittedName>
        <fullName evidence="2">Uncharacterized protein</fullName>
    </submittedName>
</protein>
<dbReference type="Proteomes" id="UP000000763">
    <property type="component" value="Chromosome 6"/>
</dbReference>
<dbReference type="AlphaFoldDB" id="Q654T1"/>
<dbReference type="EMBL" id="AP004328">
    <property type="protein sequence ID" value="BAD45686.1"/>
    <property type="molecule type" value="Genomic_DNA"/>
</dbReference>
<evidence type="ECO:0000256" key="1">
    <source>
        <dbReference type="SAM" id="MobiDB-lite"/>
    </source>
</evidence>
<feature type="region of interest" description="Disordered" evidence="1">
    <location>
        <begin position="1"/>
        <end position="26"/>
    </location>
</feature>
<name>Q654T1_ORYSJ</name>
<accession>Q654T1</accession>
<reference evidence="3" key="1">
    <citation type="journal article" date="2005" name="Nature">
        <title>The map-based sequence of the rice genome.</title>
        <authorList>
            <consortium name="International rice genome sequencing project (IRGSP)"/>
            <person name="Matsumoto T."/>
            <person name="Wu J."/>
            <person name="Kanamori H."/>
            <person name="Katayose Y."/>
            <person name="Fujisawa M."/>
            <person name="Namiki N."/>
            <person name="Mizuno H."/>
            <person name="Yamamoto K."/>
            <person name="Antonio B.A."/>
            <person name="Baba T."/>
            <person name="Sakata K."/>
            <person name="Nagamura Y."/>
            <person name="Aoki H."/>
            <person name="Arikawa K."/>
            <person name="Arita K."/>
            <person name="Bito T."/>
            <person name="Chiden Y."/>
            <person name="Fujitsuka N."/>
            <person name="Fukunaka R."/>
            <person name="Hamada M."/>
            <person name="Harada C."/>
            <person name="Hayashi A."/>
            <person name="Hijishita S."/>
            <person name="Honda M."/>
            <person name="Hosokawa S."/>
            <person name="Ichikawa Y."/>
            <person name="Idonuma A."/>
            <person name="Iijima M."/>
            <person name="Ikeda M."/>
            <person name="Ikeno M."/>
            <person name="Ito K."/>
            <person name="Ito S."/>
            <person name="Ito T."/>
            <person name="Ito Y."/>
            <person name="Ito Y."/>
            <person name="Iwabuchi A."/>
            <person name="Kamiya K."/>
            <person name="Karasawa W."/>
            <person name="Kurita K."/>
            <person name="Katagiri S."/>
            <person name="Kikuta A."/>
            <person name="Kobayashi H."/>
            <person name="Kobayashi N."/>
            <person name="Machita K."/>
            <person name="Maehara T."/>
            <person name="Masukawa M."/>
            <person name="Mizubayashi T."/>
            <person name="Mukai Y."/>
            <person name="Nagasaki H."/>
            <person name="Nagata Y."/>
            <person name="Naito S."/>
            <person name="Nakashima M."/>
            <person name="Nakama Y."/>
            <person name="Nakamichi Y."/>
            <person name="Nakamura M."/>
            <person name="Meguro A."/>
            <person name="Negishi M."/>
            <person name="Ohta I."/>
            <person name="Ohta T."/>
            <person name="Okamoto M."/>
            <person name="Ono N."/>
            <person name="Saji S."/>
            <person name="Sakaguchi M."/>
            <person name="Sakai K."/>
            <person name="Shibata M."/>
            <person name="Shimokawa T."/>
            <person name="Song J."/>
            <person name="Takazaki Y."/>
            <person name="Terasawa K."/>
            <person name="Tsugane M."/>
            <person name="Tsuji K."/>
            <person name="Ueda S."/>
            <person name="Waki K."/>
            <person name="Yamagata H."/>
            <person name="Yamamoto M."/>
            <person name="Yamamoto S."/>
            <person name="Yamane H."/>
            <person name="Yoshiki S."/>
            <person name="Yoshihara R."/>
            <person name="Yukawa K."/>
            <person name="Zhong H."/>
            <person name="Yano M."/>
            <person name="Yuan Q."/>
            <person name="Ouyang S."/>
            <person name="Liu J."/>
            <person name="Jones K.M."/>
            <person name="Gansberger K."/>
            <person name="Moffat K."/>
            <person name="Hill J."/>
            <person name="Bera J."/>
            <person name="Fadrosh D."/>
            <person name="Jin S."/>
            <person name="Johri S."/>
            <person name="Kim M."/>
            <person name="Overton L."/>
            <person name="Reardon M."/>
            <person name="Tsitrin T."/>
            <person name="Vuong H."/>
            <person name="Weaver B."/>
            <person name="Ciecko A."/>
            <person name="Tallon L."/>
            <person name="Jackson J."/>
            <person name="Pai G."/>
            <person name="Aken S.V."/>
            <person name="Utterback T."/>
            <person name="Reidmuller S."/>
            <person name="Feldblyum T."/>
            <person name="Hsiao J."/>
            <person name="Zismann V."/>
            <person name="Iobst S."/>
            <person name="de Vazeille A.R."/>
            <person name="Buell C.R."/>
            <person name="Ying K."/>
            <person name="Li Y."/>
            <person name="Lu T."/>
            <person name="Huang Y."/>
            <person name="Zhao Q."/>
            <person name="Feng Q."/>
            <person name="Zhang L."/>
            <person name="Zhu J."/>
            <person name="Weng Q."/>
            <person name="Mu J."/>
            <person name="Lu Y."/>
            <person name="Fan D."/>
            <person name="Liu Y."/>
            <person name="Guan J."/>
            <person name="Zhang Y."/>
            <person name="Yu S."/>
            <person name="Liu X."/>
            <person name="Zhang Y."/>
            <person name="Hong G."/>
            <person name="Han B."/>
            <person name="Choisne N."/>
            <person name="Demange N."/>
            <person name="Orjeda G."/>
            <person name="Samain S."/>
            <person name="Cattolico L."/>
            <person name="Pelletier E."/>
            <person name="Couloux A."/>
            <person name="Segurens B."/>
            <person name="Wincker P."/>
            <person name="D'Hont A."/>
            <person name="Scarpelli C."/>
            <person name="Weissenbach J."/>
            <person name="Salanoubat M."/>
            <person name="Quetier F."/>
            <person name="Yu Y."/>
            <person name="Kim H.R."/>
            <person name="Rambo T."/>
            <person name="Currie J."/>
            <person name="Collura K."/>
            <person name="Luo M."/>
            <person name="Yang T."/>
            <person name="Ammiraju J.S.S."/>
            <person name="Engler F."/>
            <person name="Soderlund C."/>
            <person name="Wing R.A."/>
            <person name="Palmer L.E."/>
            <person name="de la Bastide M."/>
            <person name="Spiegel L."/>
            <person name="Nascimento L."/>
            <person name="Zutavern T."/>
            <person name="O'Shaughnessy A."/>
            <person name="Dike S."/>
            <person name="Dedhia N."/>
            <person name="Preston R."/>
            <person name="Balija V."/>
            <person name="McCombie W.R."/>
            <person name="Chow T."/>
            <person name="Chen H."/>
            <person name="Chung M."/>
            <person name="Chen C."/>
            <person name="Shaw J."/>
            <person name="Wu H."/>
            <person name="Hsiao K."/>
            <person name="Chao Y."/>
            <person name="Chu M."/>
            <person name="Cheng C."/>
            <person name="Hour A."/>
            <person name="Lee P."/>
            <person name="Lin S."/>
            <person name="Lin Y."/>
            <person name="Liou J."/>
            <person name="Liu S."/>
            <person name="Hsing Y."/>
            <person name="Raghuvanshi S."/>
            <person name="Mohanty A."/>
            <person name="Bharti A.K."/>
            <person name="Gaur A."/>
            <person name="Gupta V."/>
            <person name="Kumar D."/>
            <person name="Ravi V."/>
            <person name="Vij S."/>
            <person name="Kapur A."/>
            <person name="Khurana P."/>
            <person name="Khurana P."/>
            <person name="Khurana J.P."/>
            <person name="Tyagi A.K."/>
            <person name="Gaikwad K."/>
            <person name="Singh A."/>
            <person name="Dalal V."/>
            <person name="Srivastava S."/>
            <person name="Dixit A."/>
            <person name="Pal A.K."/>
            <person name="Ghazi I.A."/>
            <person name="Yadav M."/>
            <person name="Pandit A."/>
            <person name="Bhargava A."/>
            <person name="Sureshbabu K."/>
            <person name="Batra K."/>
            <person name="Sharma T.R."/>
            <person name="Mohapatra T."/>
            <person name="Singh N.K."/>
            <person name="Messing J."/>
            <person name="Nelson A.B."/>
            <person name="Fuks G."/>
            <person name="Kavchok S."/>
            <person name="Keizer G."/>
            <person name="Linton E."/>
            <person name="Llaca V."/>
            <person name="Song R."/>
            <person name="Tanyolac B."/>
            <person name="Young S."/>
            <person name="Ho-Il K."/>
            <person name="Hahn J.H."/>
            <person name="Sangsakoo G."/>
            <person name="Vanavichit A."/>
            <person name="de Mattos Luiz.A.T."/>
            <person name="Zimmer P.D."/>
            <person name="Malone G."/>
            <person name="Dellagostin O."/>
            <person name="de Oliveira A.C."/>
            <person name="Bevan M."/>
            <person name="Bancroft I."/>
            <person name="Minx P."/>
            <person name="Cordum H."/>
            <person name="Wilson R."/>
            <person name="Cheng Z."/>
            <person name="Jin W."/>
            <person name="Jiang J."/>
            <person name="Leong S.A."/>
            <person name="Iwama H."/>
            <person name="Gojobori T."/>
            <person name="Itoh T."/>
            <person name="Niimura Y."/>
            <person name="Fujii Y."/>
            <person name="Habara T."/>
            <person name="Sakai H."/>
            <person name="Sato Y."/>
            <person name="Wilson G."/>
            <person name="Kumar K."/>
            <person name="McCouch S."/>
            <person name="Juretic N."/>
            <person name="Hoen D."/>
            <person name="Wright S."/>
            <person name="Bruskiewich R."/>
            <person name="Bureau T."/>
            <person name="Miyao A."/>
            <person name="Hirochika H."/>
            <person name="Nishikawa T."/>
            <person name="Kadowaki K."/>
            <person name="Sugiura M."/>
            <person name="Burr B."/>
            <person name="Sasaki T."/>
        </authorList>
    </citation>
    <scope>NUCLEOTIDE SEQUENCE [LARGE SCALE GENOMIC DNA]</scope>
    <source>
        <strain evidence="3">cv. Nipponbare</strain>
    </source>
</reference>
<evidence type="ECO:0000313" key="2">
    <source>
        <dbReference type="EMBL" id="BAD45686.1"/>
    </source>
</evidence>
<proteinExistence type="predicted"/>
<evidence type="ECO:0000313" key="3">
    <source>
        <dbReference type="Proteomes" id="UP000000763"/>
    </source>
</evidence>
<gene>
    <name evidence="2" type="primary">OJ1616_B03.32</name>
</gene>
<sequence length="66" mass="7079">MEGSVDEPASNCGSGGSTDEAEVFPGREGDLREVLHLLTTRLVAGLDPPMEHYGWVLDLVVARRAV</sequence>